<organism evidence="5 6">
    <name type="scientific">Candidatus Lokiarchaeum ossiferum</name>
    <dbReference type="NCBI Taxonomy" id="2951803"/>
    <lineage>
        <taxon>Archaea</taxon>
        <taxon>Promethearchaeati</taxon>
        <taxon>Promethearchaeota</taxon>
        <taxon>Promethearchaeia</taxon>
        <taxon>Promethearchaeales</taxon>
        <taxon>Promethearchaeaceae</taxon>
        <taxon>Candidatus Lokiarchaeum</taxon>
    </lineage>
</organism>
<keyword evidence="6" id="KW-1185">Reference proteome</keyword>
<dbReference type="PANTHER" id="PTHR37467">
    <property type="entry name" value="EXPORTED CALCIUM-BINDING GLYCOPROTEIN-RELATED"/>
    <property type="match status" value="1"/>
</dbReference>
<dbReference type="InterPro" id="IPR006637">
    <property type="entry name" value="ChW"/>
</dbReference>
<dbReference type="Gene3D" id="2.60.120.200">
    <property type="match status" value="1"/>
</dbReference>
<dbReference type="SUPFAM" id="SSF49899">
    <property type="entry name" value="Concanavalin A-like lectins/glucanases"/>
    <property type="match status" value="1"/>
</dbReference>
<keyword evidence="4" id="KW-0106">Calcium</keyword>
<evidence type="ECO:0000313" key="5">
    <source>
        <dbReference type="EMBL" id="UYP46390.1"/>
    </source>
</evidence>
<dbReference type="InterPro" id="IPR013320">
    <property type="entry name" value="ConA-like_dom_sf"/>
</dbReference>
<evidence type="ECO:0000313" key="6">
    <source>
        <dbReference type="Proteomes" id="UP001208689"/>
    </source>
</evidence>
<evidence type="ECO:0000256" key="3">
    <source>
        <dbReference type="ARBA" id="ARBA00022729"/>
    </source>
</evidence>
<keyword evidence="3" id="KW-0732">Signal</keyword>
<keyword evidence="2" id="KW-0964">Secreted</keyword>
<proteinExistence type="predicted"/>
<protein>
    <submittedName>
        <fullName evidence="5">Uncharacterized protein</fullName>
    </submittedName>
</protein>
<gene>
    <name evidence="5" type="ORF">NEF87_002675</name>
</gene>
<dbReference type="PANTHER" id="PTHR37467:SF1">
    <property type="entry name" value="EXPORTED CALCIUM-BINDING GLYCOPROTEIN"/>
    <property type="match status" value="1"/>
</dbReference>
<dbReference type="SMART" id="SM00728">
    <property type="entry name" value="ChW"/>
    <property type="match status" value="1"/>
</dbReference>
<evidence type="ECO:0000256" key="4">
    <source>
        <dbReference type="ARBA" id="ARBA00022837"/>
    </source>
</evidence>
<evidence type="ECO:0000256" key="2">
    <source>
        <dbReference type="ARBA" id="ARBA00022525"/>
    </source>
</evidence>
<sequence>MKNQQKYIAFLLLLSLTLSNSGEFGFTEDQEESQRELNVPNVSSQILSVLVHQQSYGDIVGTDHQWVGHKGIAKRLEGIQLSIVDNTFDCDIEYKVYIQGNGWTQWISDGNYAGTRGQALQIEKFAIRLVNCPEYKYQIRYRGHIQSLGDSPEYADGEECFYLTGKRIESIYVYLVDDTDNDGLNDWLETNTLGTDPNNMDTDQDGMPDGWEYINNLNPLNPMDGSGIGYDQSECIDWNRWSISQGSELAVLTDIDGRYNALYLSQEDPVTTNPSASINFNTLNDDQDYLDFWWFSPSVGSDGYAYITFKQDTGQPFYFPIWANHFGIRDSSGSWSNYFNFDYSTWYHVHVEFDFTNNEVDLWVDGEKSLVDVSVLDYSFINSINMYIHSDLGDTNFGFDALGVSSEGYIAYNNHYTIDSFFVENSIEWNDFNIQSGTEVATITNIGDHPTSLYLSQEDHVNSITSPTVAVSFPAVNQDNDYIDFWWYSPSSDTIGYAYICLQDGSSRPFYFPIWSNHFGIRKDTSAWEYFNFEWSTWYHMHVEFDFTNNEVDLWANGIKTLSDIPVLPYSEIDNIFMYTQGTEQKMNFGFDSLGVSSQGYEAFSNHPDIESFKIIGTTNWQEWTYNPGTATATIKNIENHPNALYLAQGNTPTTSPTASVSFNTMSQDGDSIDFWWYSPSPSSNGYAYLTFHGSGQPFYMPIWGGHLGIRRDTGTWIPILDYQLNQWYQVHIELDFSNNQVDAWIDGQKVGSDIPVLSYSYINSLGMYTHSGYDAMNFGIDGLGVSSEGYRSYFHLPNVDRDTDNDDLSNYEEYSYNWFNIWDGNYEAHYSRLDDLSPSDSDSDNDGISDGDEVLVYNTNPLNALADKDEDGLTDSEEVTGYDLIYSDPNSRPKFYKTYYSNPSEIDSDFDGLTDKQELDFVRDDLSSEATGIYEYEGYVNLNPTNPDSDGDTYNDGYEHYELTTNPGLEDTDSDGFTDDDEIKLYFSNPKDAGYPVTDNYENAGIGTNPSGYTISEGTDCSVNVIISPITDYYGRVIEFVDSSTGGILNNKKVKISKDIEMDNYGKYLFTFEIGYTGIPDFTIIFKDNDIVSYEDYIRLSLHQTYGDFPENVLSVTNDVYGNSYIGPDDIYCLPESNRMYKIDLLMDMDNNQWQAWVDGVKIADEPRASTEMWDVTELEIYTSNTNDASFQVYMDNIKLGKAVENSVDLISSEKIVIPEYRIYIPTSPNGINLDWDITPGLTSFSTKKIELKAGVSIGSKDTGGAGIDVELGELEKVSFTVKNPILNIEEDVIVGIEYWGNVKGIGYKYEDANSVHAYQRIILEQDPSKEILRFRKFLGEFNTDYPGITFDPRSQYYSQREQIGITEELLPNNPWEIEMVNDHEYNRNYGAWTTIPVGPITLKFESQLKFEEGESFSLKFETFIPSDTDLFAKTFTIDYHGTKAFWIEIV</sequence>
<dbReference type="EMBL" id="CP104013">
    <property type="protein sequence ID" value="UYP46390.1"/>
    <property type="molecule type" value="Genomic_DNA"/>
</dbReference>
<dbReference type="Proteomes" id="UP001208689">
    <property type="component" value="Chromosome"/>
</dbReference>
<name>A0ABY6HSA1_9ARCH</name>
<reference evidence="5" key="1">
    <citation type="submission" date="2022-09" db="EMBL/GenBank/DDBJ databases">
        <title>Actin cytoskeleton and complex cell architecture in an #Asgard archaeon.</title>
        <authorList>
            <person name="Ponce Toledo R.I."/>
            <person name="Schleper C."/>
            <person name="Rodrigues Oliveira T."/>
            <person name="Wollweber F."/>
            <person name="Xu J."/>
            <person name="Rittmann S."/>
            <person name="Klingl A."/>
            <person name="Pilhofer M."/>
        </authorList>
    </citation>
    <scope>NUCLEOTIDE SEQUENCE</scope>
    <source>
        <strain evidence="5">B-35</strain>
    </source>
</reference>
<evidence type="ECO:0000256" key="1">
    <source>
        <dbReference type="ARBA" id="ARBA00004613"/>
    </source>
</evidence>
<dbReference type="Pfam" id="PF18884">
    <property type="entry name" value="TSP3_bac"/>
    <property type="match status" value="2"/>
</dbReference>
<dbReference type="InterPro" id="IPR059100">
    <property type="entry name" value="TSP3_bac"/>
</dbReference>
<dbReference type="InterPro" id="IPR053180">
    <property type="entry name" value="Ca-binding_acidic-repeat"/>
</dbReference>
<comment type="subcellular location">
    <subcellularLocation>
        <location evidence="1">Secreted</location>
    </subcellularLocation>
</comment>
<dbReference type="Pfam" id="PF07538">
    <property type="entry name" value="ChW"/>
    <property type="match status" value="1"/>
</dbReference>
<accession>A0ABY6HSA1</accession>